<dbReference type="OrthoDB" id="29851at2759"/>
<gene>
    <name evidence="4" type="primary">HSP7E</name>
</gene>
<organism evidence="4">
    <name type="scientific">Bactrocera dorsalis</name>
    <name type="common">Oriental fruit fly</name>
    <name type="synonym">Dacus dorsalis</name>
    <dbReference type="NCBI Taxonomy" id="27457"/>
    <lineage>
        <taxon>Eukaryota</taxon>
        <taxon>Metazoa</taxon>
        <taxon>Ecdysozoa</taxon>
        <taxon>Arthropoda</taxon>
        <taxon>Hexapoda</taxon>
        <taxon>Insecta</taxon>
        <taxon>Pterygota</taxon>
        <taxon>Neoptera</taxon>
        <taxon>Endopterygota</taxon>
        <taxon>Diptera</taxon>
        <taxon>Brachycera</taxon>
        <taxon>Muscomorpha</taxon>
        <taxon>Tephritoidea</taxon>
        <taxon>Tephritidae</taxon>
        <taxon>Bactrocera</taxon>
        <taxon>Bactrocera</taxon>
    </lineage>
</organism>
<proteinExistence type="inferred from homology"/>
<dbReference type="FunFam" id="3.90.640.10:FF:000021">
    <property type="entry name" value="Heat shock protein 14"/>
    <property type="match status" value="1"/>
</dbReference>
<dbReference type="GO" id="GO:0034663">
    <property type="term" value="C:endoplasmic reticulum chaperone complex"/>
    <property type="evidence" value="ECO:0007669"/>
    <property type="project" value="TreeGrafter"/>
</dbReference>
<accession>A0A034VJS5</accession>
<dbReference type="SUPFAM" id="SSF53067">
    <property type="entry name" value="Actin-like ATPase domain"/>
    <property type="match status" value="2"/>
</dbReference>
<keyword evidence="4" id="KW-0346">Stress response</keyword>
<evidence type="ECO:0000256" key="2">
    <source>
        <dbReference type="ARBA" id="ARBA00022741"/>
    </source>
</evidence>
<sequence length="513" mass="57359">MWPRFGIKIGNSTLCIAHVKNDGKPEVIANKQGDRNSQACLLWGGDEEIECGLTAKQKMATRPKQAVANSFQLLMPQELDEERLKTAIKELPCDYDALSHTFQLKCQIQDDKSDEMKENIRELTPFDVQVKLFRAELELARQYHISSEKDPVVVISIPSFYPKSAWPELARAAKEAGFHVAQIITEPTAAILAYGIGEQEAAEGSTNNESKYVLTIKCGGLNSHFALYEVRDGLYTQLDAYGPYPIGGQHFTDALVQFICEEFKRKYKLDPHESRRSLSKIRNAATNCKHILTTLPSTQIYIDSLMDGVDFNAQMSRARFESLIQPVINNFMQTLNECVERASVEHPEVKGVNSIVLLGATMRIPKLQSVIAARFPDAQLHSTISADEVVAIGCARQATFLHTPLEQDLQATDERIYVEEDLLIWHGNDETNAQILIGKGTSLPRKVLLELKQTEGAKTDSVIRVRSGDKVNEVTLEGLTPTDNGTYRIEADIDCKQVGAEPIRKPHLRIRVV</sequence>
<dbReference type="GO" id="GO:0005524">
    <property type="term" value="F:ATP binding"/>
    <property type="evidence" value="ECO:0007669"/>
    <property type="project" value="UniProtKB-KW"/>
</dbReference>
<evidence type="ECO:0000256" key="1">
    <source>
        <dbReference type="ARBA" id="ARBA00007381"/>
    </source>
</evidence>
<dbReference type="GO" id="GO:0140662">
    <property type="term" value="F:ATP-dependent protein folding chaperone"/>
    <property type="evidence" value="ECO:0007669"/>
    <property type="project" value="InterPro"/>
</dbReference>
<dbReference type="PANTHER" id="PTHR45639:SF34">
    <property type="entry name" value="CHAPERONE PROTEIN DNAK"/>
    <property type="match status" value="1"/>
</dbReference>
<dbReference type="Gene3D" id="3.30.30.30">
    <property type="match status" value="1"/>
</dbReference>
<dbReference type="EMBL" id="GAKP01016580">
    <property type="protein sequence ID" value="JAC42372.1"/>
    <property type="molecule type" value="Transcribed_RNA"/>
</dbReference>
<dbReference type="GO" id="GO:0030968">
    <property type="term" value="P:endoplasmic reticulum unfolded protein response"/>
    <property type="evidence" value="ECO:0007669"/>
    <property type="project" value="TreeGrafter"/>
</dbReference>
<dbReference type="PANTHER" id="PTHR45639">
    <property type="entry name" value="HSC70CB, ISOFORM G-RELATED"/>
    <property type="match status" value="1"/>
</dbReference>
<reference evidence="4" key="1">
    <citation type="journal article" date="2014" name="BMC Genomics">
        <title>Characterizing the developmental transcriptome of the oriental fruit fly, Bactrocera dorsalis (Diptera: Tephritidae) through comparative genomic analysis with Drosophila melanogaster utilizing modENCODE datasets.</title>
        <authorList>
            <person name="Geib S.M."/>
            <person name="Calla B."/>
            <person name="Hall B."/>
            <person name="Hou S."/>
            <person name="Manoukis N.C."/>
        </authorList>
    </citation>
    <scope>NUCLEOTIDE SEQUENCE</scope>
    <source>
        <strain evidence="4">Punador</strain>
    </source>
</reference>
<dbReference type="Pfam" id="PF00012">
    <property type="entry name" value="HSP70"/>
    <property type="match status" value="1"/>
</dbReference>
<dbReference type="Gene3D" id="3.30.420.40">
    <property type="match status" value="2"/>
</dbReference>
<evidence type="ECO:0000313" key="4">
    <source>
        <dbReference type="EMBL" id="JAC42372.1"/>
    </source>
</evidence>
<dbReference type="PRINTS" id="PR00301">
    <property type="entry name" value="HEATSHOCK70"/>
</dbReference>
<keyword evidence="3" id="KW-0067">ATP-binding</keyword>
<dbReference type="Gene3D" id="3.90.640.10">
    <property type="entry name" value="Actin, Chain A, domain 4"/>
    <property type="match status" value="1"/>
</dbReference>
<dbReference type="InterPro" id="IPR013126">
    <property type="entry name" value="Hsp_70_fam"/>
</dbReference>
<name>A0A034VJS5_BACDO</name>
<evidence type="ECO:0000256" key="3">
    <source>
        <dbReference type="ARBA" id="ARBA00022840"/>
    </source>
</evidence>
<comment type="similarity">
    <text evidence="1">Belongs to the heat shock protein 70 family.</text>
</comment>
<protein>
    <submittedName>
        <fullName evidence="4">Heat shock 70 kDa protein 14</fullName>
    </submittedName>
</protein>
<keyword evidence="2" id="KW-0547">Nucleotide-binding</keyword>
<dbReference type="InterPro" id="IPR043129">
    <property type="entry name" value="ATPase_NBD"/>
</dbReference>
<dbReference type="AlphaFoldDB" id="A0A034VJS5"/>